<dbReference type="InterPro" id="IPR036291">
    <property type="entry name" value="NAD(P)-bd_dom_sf"/>
</dbReference>
<reference evidence="2" key="1">
    <citation type="submission" date="2021-03" db="EMBL/GenBank/DDBJ databases">
        <authorList>
            <person name="Tagirdzhanova G."/>
        </authorList>
    </citation>
    <scope>NUCLEOTIDE SEQUENCE</scope>
</reference>
<sequence>MKAPFPSFTSEWHNDTYDAISPTSPSLSVKGRSIVITGGGAGIGRETAKAYAEAGAAQVAILGRTQKTLSESKSIIEAQSPATKVTTHIVDVADEETVGKTATEIGGWDVLILNAGVGSAPTTIEKSNLGHWWRAYETNVKGIVVCAQAFLPSRKPSASIIGINAGMVNVPVNFGAAVGHSAYTSSKMAQLKVVEYLAAEVPDAFIASVHPGIVETDLMRAWDPEAIRSGTRERSHTVPIDDVKLPAHFILWMTSPEAQFLHGKFVWCNWDVEQLKARAKEIQESQVLTSNVIGWPFEPQA</sequence>
<dbReference type="Pfam" id="PF00106">
    <property type="entry name" value="adh_short"/>
    <property type="match status" value="1"/>
</dbReference>
<dbReference type="PANTHER" id="PTHR42760">
    <property type="entry name" value="SHORT-CHAIN DEHYDROGENASES/REDUCTASES FAMILY MEMBER"/>
    <property type="match status" value="1"/>
</dbReference>
<dbReference type="CDD" id="cd05233">
    <property type="entry name" value="SDR_c"/>
    <property type="match status" value="1"/>
</dbReference>
<gene>
    <name evidence="2" type="ORF">HETSPECPRED_001769</name>
</gene>
<keyword evidence="3" id="KW-1185">Reference proteome</keyword>
<dbReference type="OrthoDB" id="1933717at2759"/>
<dbReference type="Proteomes" id="UP000664521">
    <property type="component" value="Unassembled WGS sequence"/>
</dbReference>
<evidence type="ECO:0000313" key="3">
    <source>
        <dbReference type="Proteomes" id="UP000664521"/>
    </source>
</evidence>
<comment type="caution">
    <text evidence="2">The sequence shown here is derived from an EMBL/GenBank/DDBJ whole genome shotgun (WGS) entry which is preliminary data.</text>
</comment>
<dbReference type="GO" id="GO:0048038">
    <property type="term" value="F:quinone binding"/>
    <property type="evidence" value="ECO:0007669"/>
    <property type="project" value="TreeGrafter"/>
</dbReference>
<protein>
    <submittedName>
        <fullName evidence="2">Uncharacterized protein</fullName>
    </submittedName>
</protein>
<name>A0A8H3J2J2_9LECA</name>
<dbReference type="GO" id="GO:0016616">
    <property type="term" value="F:oxidoreductase activity, acting on the CH-OH group of donors, NAD or NADP as acceptor"/>
    <property type="evidence" value="ECO:0007669"/>
    <property type="project" value="TreeGrafter"/>
</dbReference>
<evidence type="ECO:0000256" key="1">
    <source>
        <dbReference type="ARBA" id="ARBA00006484"/>
    </source>
</evidence>
<dbReference type="Gene3D" id="3.40.50.720">
    <property type="entry name" value="NAD(P)-binding Rossmann-like Domain"/>
    <property type="match status" value="1"/>
</dbReference>
<dbReference type="GO" id="GO:0006633">
    <property type="term" value="P:fatty acid biosynthetic process"/>
    <property type="evidence" value="ECO:0007669"/>
    <property type="project" value="TreeGrafter"/>
</dbReference>
<dbReference type="SUPFAM" id="SSF51735">
    <property type="entry name" value="NAD(P)-binding Rossmann-fold domains"/>
    <property type="match status" value="1"/>
</dbReference>
<dbReference type="InterPro" id="IPR002347">
    <property type="entry name" value="SDR_fam"/>
</dbReference>
<evidence type="ECO:0000313" key="2">
    <source>
        <dbReference type="EMBL" id="CAF9939398.1"/>
    </source>
</evidence>
<organism evidence="2 3">
    <name type="scientific">Heterodermia speciosa</name>
    <dbReference type="NCBI Taxonomy" id="116794"/>
    <lineage>
        <taxon>Eukaryota</taxon>
        <taxon>Fungi</taxon>
        <taxon>Dikarya</taxon>
        <taxon>Ascomycota</taxon>
        <taxon>Pezizomycotina</taxon>
        <taxon>Lecanoromycetes</taxon>
        <taxon>OSLEUM clade</taxon>
        <taxon>Lecanoromycetidae</taxon>
        <taxon>Caliciales</taxon>
        <taxon>Physciaceae</taxon>
        <taxon>Heterodermia</taxon>
    </lineage>
</organism>
<dbReference type="AlphaFoldDB" id="A0A8H3J2J2"/>
<accession>A0A8H3J2J2</accession>
<comment type="similarity">
    <text evidence="1">Belongs to the short-chain dehydrogenases/reductases (SDR) family.</text>
</comment>
<proteinExistence type="inferred from homology"/>
<dbReference type="PRINTS" id="PR00081">
    <property type="entry name" value="GDHRDH"/>
</dbReference>
<dbReference type="PANTHER" id="PTHR42760:SF122">
    <property type="entry name" value="NAD(P)-BINDING PROTEIN"/>
    <property type="match status" value="1"/>
</dbReference>
<dbReference type="EMBL" id="CAJPDS010000130">
    <property type="protein sequence ID" value="CAF9939398.1"/>
    <property type="molecule type" value="Genomic_DNA"/>
</dbReference>